<evidence type="ECO:0000256" key="2">
    <source>
        <dbReference type="ARBA" id="ARBA00022692"/>
    </source>
</evidence>
<evidence type="ECO:0000256" key="6">
    <source>
        <dbReference type="RuleBase" id="RU364120"/>
    </source>
</evidence>
<evidence type="ECO:0000256" key="7">
    <source>
        <dbReference type="SAM" id="MobiDB-lite"/>
    </source>
</evidence>
<dbReference type="InterPro" id="IPR010580">
    <property type="entry name" value="ER_stress-assoc"/>
</dbReference>
<evidence type="ECO:0000313" key="9">
    <source>
        <dbReference type="Proteomes" id="UP001176517"/>
    </source>
</evidence>
<name>A0AAN6JRG8_9BASI</name>
<evidence type="ECO:0000256" key="4">
    <source>
        <dbReference type="ARBA" id="ARBA00022989"/>
    </source>
</evidence>
<evidence type="ECO:0000313" key="8">
    <source>
        <dbReference type="EMBL" id="KAK0551530.1"/>
    </source>
</evidence>
<dbReference type="AlphaFoldDB" id="A0AAN6JRG8"/>
<comment type="function">
    <text evidence="6">Interacts with target proteins during translocation into the lumen of the endoplasmic reticulum. Protects unfolded target proteins against degradation and facilitate correct glycosylation.</text>
</comment>
<feature type="region of interest" description="Disordered" evidence="7">
    <location>
        <begin position="1"/>
        <end position="20"/>
    </location>
</feature>
<sequence length="63" mass="7081">MSSRQVRQKNERFAQAVREGKKAVKPAYAERNPPKPAVHPAILGVIVFVVIGGVFFELLKFFI</sequence>
<comment type="caution">
    <text evidence="8">The sequence shown here is derived from an EMBL/GenBank/DDBJ whole genome shotgun (WGS) entry which is preliminary data.</text>
</comment>
<organism evidence="8 9">
    <name type="scientific">Tilletia horrida</name>
    <dbReference type="NCBI Taxonomy" id="155126"/>
    <lineage>
        <taxon>Eukaryota</taxon>
        <taxon>Fungi</taxon>
        <taxon>Dikarya</taxon>
        <taxon>Basidiomycota</taxon>
        <taxon>Ustilaginomycotina</taxon>
        <taxon>Exobasidiomycetes</taxon>
        <taxon>Tilletiales</taxon>
        <taxon>Tilletiaceae</taxon>
        <taxon>Tilletia</taxon>
    </lineage>
</organism>
<keyword evidence="4 6" id="KW-1133">Transmembrane helix</keyword>
<feature type="transmembrane region" description="Helical" evidence="6">
    <location>
        <begin position="37"/>
        <end position="59"/>
    </location>
</feature>
<keyword evidence="2 6" id="KW-0812">Transmembrane</keyword>
<keyword evidence="3 6" id="KW-0256">Endoplasmic reticulum</keyword>
<proteinExistence type="inferred from homology"/>
<evidence type="ECO:0000256" key="3">
    <source>
        <dbReference type="ARBA" id="ARBA00022824"/>
    </source>
</evidence>
<comment type="subcellular location">
    <subcellularLocation>
        <location evidence="6">Membrane</location>
        <topology evidence="6">Single-pass membrane protein</topology>
    </subcellularLocation>
    <subcellularLocation>
        <location evidence="6">Endoplasmic reticulum membrane</location>
        <topology evidence="6">Single-pass membrane protein</topology>
    </subcellularLocation>
</comment>
<evidence type="ECO:0000256" key="1">
    <source>
        <dbReference type="ARBA" id="ARBA00005500"/>
    </source>
</evidence>
<dbReference type="EMBL" id="JAPDMZ010000075">
    <property type="protein sequence ID" value="KAK0551530.1"/>
    <property type="molecule type" value="Genomic_DNA"/>
</dbReference>
<keyword evidence="5 6" id="KW-0472">Membrane</keyword>
<protein>
    <recommendedName>
        <fullName evidence="6">Stress-associated endoplasmic reticulum protein</fullName>
    </recommendedName>
</protein>
<dbReference type="GO" id="GO:0005789">
    <property type="term" value="C:endoplasmic reticulum membrane"/>
    <property type="evidence" value="ECO:0007669"/>
    <property type="project" value="UniProtKB-SubCell"/>
</dbReference>
<keyword evidence="9" id="KW-1185">Reference proteome</keyword>
<dbReference type="Pfam" id="PF06624">
    <property type="entry name" value="RAMP4"/>
    <property type="match status" value="1"/>
</dbReference>
<accession>A0AAN6JRG8</accession>
<reference evidence="8" key="1">
    <citation type="journal article" date="2023" name="PhytoFront">
        <title>Draft Genome Resources of Seven Strains of Tilletia horrida, Causal Agent of Kernel Smut of Rice.</title>
        <authorList>
            <person name="Khanal S."/>
            <person name="Antony Babu S."/>
            <person name="Zhou X.G."/>
        </authorList>
    </citation>
    <scope>NUCLEOTIDE SEQUENCE</scope>
    <source>
        <strain evidence="8">TX6</strain>
    </source>
</reference>
<feature type="compositionally biased region" description="Basic and acidic residues" evidence="7">
    <location>
        <begin position="8"/>
        <end position="20"/>
    </location>
</feature>
<evidence type="ECO:0000256" key="5">
    <source>
        <dbReference type="ARBA" id="ARBA00023136"/>
    </source>
</evidence>
<dbReference type="Proteomes" id="UP001176517">
    <property type="component" value="Unassembled WGS sequence"/>
</dbReference>
<gene>
    <name evidence="8" type="ORF">OC846_003245</name>
</gene>
<comment type="similarity">
    <text evidence="1 6">Belongs to the RAMP4 family.</text>
</comment>